<dbReference type="EMBL" id="KN792839">
    <property type="protein sequence ID" value="KIH42768.1"/>
    <property type="molecule type" value="Genomic_DNA"/>
</dbReference>
<organism evidence="1 2">
    <name type="scientific">Ancylostoma duodenale</name>
    <dbReference type="NCBI Taxonomy" id="51022"/>
    <lineage>
        <taxon>Eukaryota</taxon>
        <taxon>Metazoa</taxon>
        <taxon>Ecdysozoa</taxon>
        <taxon>Nematoda</taxon>
        <taxon>Chromadorea</taxon>
        <taxon>Rhabditida</taxon>
        <taxon>Rhabditina</taxon>
        <taxon>Rhabditomorpha</taxon>
        <taxon>Strongyloidea</taxon>
        <taxon>Ancylostomatidae</taxon>
        <taxon>Ancylostomatinae</taxon>
        <taxon>Ancylostoma</taxon>
    </lineage>
</organism>
<reference evidence="1 2" key="1">
    <citation type="submission" date="2013-12" db="EMBL/GenBank/DDBJ databases">
        <title>Draft genome of the parsitic nematode Ancylostoma duodenale.</title>
        <authorList>
            <person name="Mitreva M."/>
        </authorList>
    </citation>
    <scope>NUCLEOTIDE SEQUENCE [LARGE SCALE GENOMIC DNA]</scope>
    <source>
        <strain evidence="1 2">Zhejiang</strain>
    </source>
</reference>
<dbReference type="Gene3D" id="3.90.70.10">
    <property type="entry name" value="Cysteine proteinases"/>
    <property type="match status" value="1"/>
</dbReference>
<gene>
    <name evidence="1" type="ORF">ANCDUO_27243</name>
</gene>
<evidence type="ECO:0000313" key="1">
    <source>
        <dbReference type="EMBL" id="KIH42768.1"/>
    </source>
</evidence>
<dbReference type="OrthoDB" id="640249at2759"/>
<evidence type="ECO:0000313" key="2">
    <source>
        <dbReference type="Proteomes" id="UP000054047"/>
    </source>
</evidence>
<proteinExistence type="predicted"/>
<dbReference type="SUPFAM" id="SSF54001">
    <property type="entry name" value="Cysteine proteinases"/>
    <property type="match status" value="1"/>
</dbReference>
<dbReference type="Proteomes" id="UP000054047">
    <property type="component" value="Unassembled WGS sequence"/>
</dbReference>
<dbReference type="InterPro" id="IPR038765">
    <property type="entry name" value="Papain-like_cys_pep_sf"/>
</dbReference>
<protein>
    <submittedName>
        <fullName evidence="1">Uncharacterized protein</fullName>
    </submittedName>
</protein>
<accession>A0A0C2BG98</accession>
<sequence length="79" mass="8974">MSDEICVQSNGSIKVLNACEDGYPISAYRFLQEEGVVTGGKYRQKPYTFYPCGKHKDDPFYGPCPKELWHSEMSKEMSA</sequence>
<keyword evidence="2" id="KW-1185">Reference proteome</keyword>
<dbReference type="AlphaFoldDB" id="A0A0C2BG98"/>
<name>A0A0C2BG98_9BILA</name>